<organism evidence="1">
    <name type="scientific">Anguilla anguilla</name>
    <name type="common">European freshwater eel</name>
    <name type="synonym">Muraena anguilla</name>
    <dbReference type="NCBI Taxonomy" id="7936"/>
    <lineage>
        <taxon>Eukaryota</taxon>
        <taxon>Metazoa</taxon>
        <taxon>Chordata</taxon>
        <taxon>Craniata</taxon>
        <taxon>Vertebrata</taxon>
        <taxon>Euteleostomi</taxon>
        <taxon>Actinopterygii</taxon>
        <taxon>Neopterygii</taxon>
        <taxon>Teleostei</taxon>
        <taxon>Anguilliformes</taxon>
        <taxon>Anguillidae</taxon>
        <taxon>Anguilla</taxon>
    </lineage>
</organism>
<name>A0A0E9UY79_ANGAN</name>
<accession>A0A0E9UY79</accession>
<sequence>MQQCQIMGSNGADSNWFISILCMQFYNG</sequence>
<protein>
    <submittedName>
        <fullName evidence="1">Uncharacterized protein</fullName>
    </submittedName>
</protein>
<reference evidence="1" key="1">
    <citation type="submission" date="2014-11" db="EMBL/GenBank/DDBJ databases">
        <authorList>
            <person name="Amaro Gonzalez C."/>
        </authorList>
    </citation>
    <scope>NUCLEOTIDE SEQUENCE</scope>
</reference>
<dbReference type="AlphaFoldDB" id="A0A0E9UY79"/>
<reference evidence="1" key="2">
    <citation type="journal article" date="2015" name="Fish Shellfish Immunol.">
        <title>Early steps in the European eel (Anguilla anguilla)-Vibrio vulnificus interaction in the gills: Role of the RtxA13 toxin.</title>
        <authorList>
            <person name="Callol A."/>
            <person name="Pajuelo D."/>
            <person name="Ebbesson L."/>
            <person name="Teles M."/>
            <person name="MacKenzie S."/>
            <person name="Amaro C."/>
        </authorList>
    </citation>
    <scope>NUCLEOTIDE SEQUENCE</scope>
</reference>
<proteinExistence type="predicted"/>
<evidence type="ECO:0000313" key="1">
    <source>
        <dbReference type="EMBL" id="JAH70742.1"/>
    </source>
</evidence>
<dbReference type="EMBL" id="GBXM01037835">
    <property type="protein sequence ID" value="JAH70742.1"/>
    <property type="molecule type" value="Transcribed_RNA"/>
</dbReference>